<dbReference type="PANTHER" id="PTHR45444:SF3">
    <property type="entry name" value="XANTHINE DEHYDROGENASE"/>
    <property type="match status" value="1"/>
</dbReference>
<dbReference type="AlphaFoldDB" id="A0A9W8DLE9"/>
<gene>
    <name evidence="1" type="ORF">IWQ60_012380</name>
</gene>
<dbReference type="GO" id="GO:0005506">
    <property type="term" value="F:iron ion binding"/>
    <property type="evidence" value="ECO:0007669"/>
    <property type="project" value="InterPro"/>
</dbReference>
<keyword evidence="2" id="KW-1185">Reference proteome</keyword>
<sequence length="123" mass="12942">ILHNMQYTELKTICSSKGIGEPPFFLGTSVLFALRDAIKAARADPALATSAGLRPVDPANPLALTGETGDNDRLVAMARANPVILNAPATAESLRMACQDVIAQSCTIPSSLKAGKQPWAIRV</sequence>
<dbReference type="InterPro" id="IPR037165">
    <property type="entry name" value="AldOxase/xan_DH_Mopterin-bd_sf"/>
</dbReference>
<dbReference type="Proteomes" id="UP001150569">
    <property type="component" value="Unassembled WGS sequence"/>
</dbReference>
<organism evidence="1 2">
    <name type="scientific">Tieghemiomyces parasiticus</name>
    <dbReference type="NCBI Taxonomy" id="78921"/>
    <lineage>
        <taxon>Eukaryota</taxon>
        <taxon>Fungi</taxon>
        <taxon>Fungi incertae sedis</taxon>
        <taxon>Zoopagomycota</taxon>
        <taxon>Kickxellomycotina</taxon>
        <taxon>Dimargaritomycetes</taxon>
        <taxon>Dimargaritales</taxon>
        <taxon>Dimargaritaceae</taxon>
        <taxon>Tieghemiomyces</taxon>
    </lineage>
</organism>
<dbReference type="PANTHER" id="PTHR45444">
    <property type="entry name" value="XANTHINE DEHYDROGENASE"/>
    <property type="match status" value="1"/>
</dbReference>
<feature type="non-terminal residue" evidence="1">
    <location>
        <position position="1"/>
    </location>
</feature>
<accession>A0A9W8DLE9</accession>
<comment type="caution">
    <text evidence="1">The sequence shown here is derived from an EMBL/GenBank/DDBJ whole genome shotgun (WGS) entry which is preliminary data.</text>
</comment>
<dbReference type="InterPro" id="IPR016208">
    <property type="entry name" value="Ald_Oxase/xanthine_DH-like"/>
</dbReference>
<dbReference type="GO" id="GO:0016491">
    <property type="term" value="F:oxidoreductase activity"/>
    <property type="evidence" value="ECO:0007669"/>
    <property type="project" value="InterPro"/>
</dbReference>
<dbReference type="EMBL" id="JANBPT010001844">
    <property type="protein sequence ID" value="KAJ1904866.1"/>
    <property type="molecule type" value="Genomic_DNA"/>
</dbReference>
<evidence type="ECO:0000313" key="1">
    <source>
        <dbReference type="EMBL" id="KAJ1904866.1"/>
    </source>
</evidence>
<dbReference type="Gene3D" id="3.30.365.10">
    <property type="entry name" value="Aldehyde oxidase/xanthine dehydrogenase, molybdopterin binding domain"/>
    <property type="match status" value="1"/>
</dbReference>
<reference evidence="1" key="1">
    <citation type="submission" date="2022-07" db="EMBL/GenBank/DDBJ databases">
        <title>Phylogenomic reconstructions and comparative analyses of Kickxellomycotina fungi.</title>
        <authorList>
            <person name="Reynolds N.K."/>
            <person name="Stajich J.E."/>
            <person name="Barry K."/>
            <person name="Grigoriev I.V."/>
            <person name="Crous P."/>
            <person name="Smith M.E."/>
        </authorList>
    </citation>
    <scope>NUCLEOTIDE SEQUENCE</scope>
    <source>
        <strain evidence="1">RSA 861</strain>
    </source>
</reference>
<evidence type="ECO:0000313" key="2">
    <source>
        <dbReference type="Proteomes" id="UP001150569"/>
    </source>
</evidence>
<proteinExistence type="predicted"/>
<name>A0A9W8DLE9_9FUNG</name>
<dbReference type="SUPFAM" id="SSF56003">
    <property type="entry name" value="Molybdenum cofactor-binding domain"/>
    <property type="match status" value="1"/>
</dbReference>
<protein>
    <submittedName>
        <fullName evidence="1">Uncharacterized protein</fullName>
    </submittedName>
</protein>
<dbReference type="OrthoDB" id="5527835at2759"/>